<accession>A0A0K1PQD8</accession>
<evidence type="ECO:0000313" key="2">
    <source>
        <dbReference type="EMBL" id="AKU95732.1"/>
    </source>
</evidence>
<keyword evidence="3" id="KW-1185">Reference proteome</keyword>
<gene>
    <name evidence="2" type="ORF">AKJ09_02396</name>
</gene>
<protein>
    <submittedName>
        <fullName evidence="2">Uncharacterized protein</fullName>
    </submittedName>
</protein>
<dbReference type="KEGG" id="llu:AKJ09_02396"/>
<dbReference type="EMBL" id="CP012333">
    <property type="protein sequence ID" value="AKU95732.1"/>
    <property type="molecule type" value="Genomic_DNA"/>
</dbReference>
<dbReference type="AlphaFoldDB" id="A0A0K1PQD8"/>
<evidence type="ECO:0000313" key="3">
    <source>
        <dbReference type="Proteomes" id="UP000064967"/>
    </source>
</evidence>
<reference evidence="2 3" key="1">
    <citation type="submission" date="2015-08" db="EMBL/GenBank/DDBJ databases">
        <authorList>
            <person name="Babu N.S."/>
            <person name="Beckwith C.J."/>
            <person name="Beseler K.G."/>
            <person name="Brison A."/>
            <person name="Carone J.V."/>
            <person name="Caskin T.P."/>
            <person name="Diamond M."/>
            <person name="Durham M.E."/>
            <person name="Foxe J.M."/>
            <person name="Go M."/>
            <person name="Henderson B.A."/>
            <person name="Jones I.B."/>
            <person name="McGettigan J.A."/>
            <person name="Micheletti S.J."/>
            <person name="Nasrallah M.E."/>
            <person name="Ortiz D."/>
            <person name="Piller C.R."/>
            <person name="Privatt S.R."/>
            <person name="Schneider S.L."/>
            <person name="Sharp S."/>
            <person name="Smith T.C."/>
            <person name="Stanton J.D."/>
            <person name="Ullery H.E."/>
            <person name="Wilson R.J."/>
            <person name="Serrano M.G."/>
            <person name="Buck G."/>
            <person name="Lee V."/>
            <person name="Wang Y."/>
            <person name="Carvalho R."/>
            <person name="Voegtly L."/>
            <person name="Shi R."/>
            <person name="Duckworth R."/>
            <person name="Johnson A."/>
            <person name="Loviza R."/>
            <person name="Walstead R."/>
            <person name="Shah Z."/>
            <person name="Kiflezghi M."/>
            <person name="Wade K."/>
            <person name="Ball S.L."/>
            <person name="Bradley K.W."/>
            <person name="Asai D.J."/>
            <person name="Bowman C.A."/>
            <person name="Russell D.A."/>
            <person name="Pope W.H."/>
            <person name="Jacobs-Sera D."/>
            <person name="Hendrix R.W."/>
            <person name="Hatfull G.F."/>
        </authorList>
    </citation>
    <scope>NUCLEOTIDE SEQUENCE [LARGE SCALE GENOMIC DNA]</scope>
    <source>
        <strain evidence="2 3">DSM 27648</strain>
    </source>
</reference>
<feature type="compositionally biased region" description="Basic and acidic residues" evidence="1">
    <location>
        <begin position="1"/>
        <end position="25"/>
    </location>
</feature>
<organism evidence="2 3">
    <name type="scientific">Labilithrix luteola</name>
    <dbReference type="NCBI Taxonomy" id="1391654"/>
    <lineage>
        <taxon>Bacteria</taxon>
        <taxon>Pseudomonadati</taxon>
        <taxon>Myxococcota</taxon>
        <taxon>Polyangia</taxon>
        <taxon>Polyangiales</taxon>
        <taxon>Labilitrichaceae</taxon>
        <taxon>Labilithrix</taxon>
    </lineage>
</organism>
<evidence type="ECO:0000256" key="1">
    <source>
        <dbReference type="SAM" id="MobiDB-lite"/>
    </source>
</evidence>
<proteinExistence type="predicted"/>
<name>A0A0K1PQD8_9BACT</name>
<feature type="region of interest" description="Disordered" evidence="1">
    <location>
        <begin position="1"/>
        <end position="27"/>
    </location>
</feature>
<sequence>MGKSHELPSVDVTKRPPMRNREARDLPPLWPIQLMTEVN</sequence>
<dbReference type="Proteomes" id="UP000064967">
    <property type="component" value="Chromosome"/>
</dbReference>